<proteinExistence type="predicted"/>
<evidence type="ECO:0000313" key="2">
    <source>
        <dbReference type="Proteomes" id="UP000242814"/>
    </source>
</evidence>
<gene>
    <name evidence="1" type="ORF">ACO22_05467</name>
</gene>
<reference evidence="1 2" key="1">
    <citation type="submission" date="2016-06" db="EMBL/GenBank/DDBJ databases">
        <authorList>
            <person name="Kjaerup R.B."/>
            <person name="Dalgaard T.S."/>
            <person name="Juul-Madsen H.R."/>
        </authorList>
    </citation>
    <scope>NUCLEOTIDE SEQUENCE [LARGE SCALE GENOMIC DNA]</scope>
    <source>
        <strain evidence="1 2">Pb300</strain>
    </source>
</reference>
<dbReference type="VEuPathDB" id="FungiDB:PABG_11978"/>
<dbReference type="AlphaFoldDB" id="A0A1D2JAD9"/>
<organism evidence="1 2">
    <name type="scientific">Paracoccidioides brasiliensis</name>
    <dbReference type="NCBI Taxonomy" id="121759"/>
    <lineage>
        <taxon>Eukaryota</taxon>
        <taxon>Fungi</taxon>
        <taxon>Dikarya</taxon>
        <taxon>Ascomycota</taxon>
        <taxon>Pezizomycotina</taxon>
        <taxon>Eurotiomycetes</taxon>
        <taxon>Eurotiomycetidae</taxon>
        <taxon>Onygenales</taxon>
        <taxon>Ajellomycetaceae</taxon>
        <taxon>Paracoccidioides</taxon>
    </lineage>
</organism>
<name>A0A1D2JAD9_PARBR</name>
<protein>
    <submittedName>
        <fullName evidence="1">Uncharacterized protein</fullName>
    </submittedName>
</protein>
<dbReference type="Proteomes" id="UP000242814">
    <property type="component" value="Unassembled WGS sequence"/>
</dbReference>
<dbReference type="VEuPathDB" id="FungiDB:PADG_11858"/>
<sequence length="119" mass="13166">MLDTRIDSCFFLKAIISSSGLQGRHSLPPLTIRSSSYEFVTTNPILIPTTVQNDSADMTQGSQLQTHGQHNSLSTVNMKPNLQGWDKTHVSRGSLTVCAIYVTHFVDCFPLQQGKLNDE</sequence>
<dbReference type="EMBL" id="LZYO01000246">
    <property type="protein sequence ID" value="ODH22778.1"/>
    <property type="molecule type" value="Genomic_DNA"/>
</dbReference>
<evidence type="ECO:0000313" key="1">
    <source>
        <dbReference type="EMBL" id="ODH22778.1"/>
    </source>
</evidence>
<comment type="caution">
    <text evidence="1">The sequence shown here is derived from an EMBL/GenBank/DDBJ whole genome shotgun (WGS) entry which is preliminary data.</text>
</comment>
<accession>A0A1D2JAD9</accession>